<dbReference type="InterPro" id="IPR001138">
    <property type="entry name" value="Zn2Cys6_DnaBD"/>
</dbReference>
<keyword evidence="2" id="KW-0539">Nucleus</keyword>
<dbReference type="EMBL" id="DS022264">
    <property type="protein sequence ID" value="EWG55357.1"/>
    <property type="molecule type" value="Genomic_DNA"/>
</dbReference>
<evidence type="ECO:0000256" key="3">
    <source>
        <dbReference type="SAM" id="MobiDB-lite"/>
    </source>
</evidence>
<dbReference type="EMBL" id="CM000585">
    <property type="protein sequence ID" value="EWG55357.1"/>
    <property type="molecule type" value="Genomic_DNA"/>
</dbReference>
<dbReference type="OrthoDB" id="2123952at2759"/>
<keyword evidence="6" id="KW-1185">Reference proteome</keyword>
<dbReference type="SMART" id="SM00906">
    <property type="entry name" value="Fungal_trans"/>
    <property type="match status" value="1"/>
</dbReference>
<evidence type="ECO:0000256" key="1">
    <source>
        <dbReference type="ARBA" id="ARBA00022723"/>
    </source>
</evidence>
<evidence type="ECO:0000313" key="5">
    <source>
        <dbReference type="EMBL" id="EWG55357.1"/>
    </source>
</evidence>
<dbReference type="InterPro" id="IPR007219">
    <property type="entry name" value="XnlR_reg_dom"/>
</dbReference>
<feature type="domain" description="Zn(2)-C6 fungal-type" evidence="4">
    <location>
        <begin position="10"/>
        <end position="40"/>
    </location>
</feature>
<organism evidence="5 6">
    <name type="scientific">Gibberella moniliformis (strain M3125 / FGSC 7600)</name>
    <name type="common">Maize ear and stalk rot fungus</name>
    <name type="synonym">Fusarium verticillioides</name>
    <dbReference type="NCBI Taxonomy" id="334819"/>
    <lineage>
        <taxon>Eukaryota</taxon>
        <taxon>Fungi</taxon>
        <taxon>Dikarya</taxon>
        <taxon>Ascomycota</taxon>
        <taxon>Pezizomycotina</taxon>
        <taxon>Sordariomycetes</taxon>
        <taxon>Hypocreomycetidae</taxon>
        <taxon>Hypocreales</taxon>
        <taxon>Nectriaceae</taxon>
        <taxon>Fusarium</taxon>
        <taxon>Fusarium fujikuroi species complex</taxon>
    </lineage>
</organism>
<dbReference type="KEGG" id="fvr:FVEG_13367"/>
<dbReference type="PANTHER" id="PTHR46910">
    <property type="entry name" value="TRANSCRIPTION FACTOR PDR1"/>
    <property type="match status" value="1"/>
</dbReference>
<evidence type="ECO:0000259" key="4">
    <source>
        <dbReference type="PROSITE" id="PS50048"/>
    </source>
</evidence>
<evidence type="ECO:0000313" key="6">
    <source>
        <dbReference type="Proteomes" id="UP000009096"/>
    </source>
</evidence>
<dbReference type="Pfam" id="PF04082">
    <property type="entry name" value="Fungal_trans"/>
    <property type="match status" value="1"/>
</dbReference>
<dbReference type="GO" id="GO:0003677">
    <property type="term" value="F:DNA binding"/>
    <property type="evidence" value="ECO:0007669"/>
    <property type="project" value="InterPro"/>
</dbReference>
<dbReference type="Pfam" id="PF00172">
    <property type="entry name" value="Zn_clus"/>
    <property type="match status" value="1"/>
</dbReference>
<dbReference type="GO" id="GO:0008270">
    <property type="term" value="F:zinc ion binding"/>
    <property type="evidence" value="ECO:0007669"/>
    <property type="project" value="InterPro"/>
</dbReference>
<feature type="compositionally biased region" description="Polar residues" evidence="3">
    <location>
        <begin position="87"/>
        <end position="96"/>
    </location>
</feature>
<dbReference type="Proteomes" id="UP000009096">
    <property type="component" value="Chromosome 8"/>
</dbReference>
<dbReference type="AlphaFoldDB" id="W7NGD2"/>
<gene>
    <name evidence="5" type="ORF">FVEG_13367</name>
</gene>
<dbReference type="InterPro" id="IPR036864">
    <property type="entry name" value="Zn2-C6_fun-type_DNA-bd_sf"/>
</dbReference>
<dbReference type="GeneID" id="30070723"/>
<dbReference type="InterPro" id="IPR050987">
    <property type="entry name" value="AtrR-like"/>
</dbReference>
<sequence>MPPTHMARKACDVCYRKRIRCDGQKPRCSHCILYKSDCTFQATSRKAAIRKRPDGTAAALQSQVQSLETSLDEAQQRIKELEERLTQKSSRQSDQPQLREYDVGYSGGGSLELGLELPPQHEVLSGVNKFLTTFNTILPLFHPQRLLSRVNVWYEQPHQRNTSTWAAINVVLSLAYRHIPDEEKPPNYSTLHFMNKAQSVLNDIMSGDSSLLDVQTIVGMVVLLQATSDLKPASALIPIAVRLAHGLRLHSRTNSDHLTASEALERDRVFWIAYILDRDISMRTKLPPIQNQNDISIDWPSATPTDGAGMLYAADILSSFNFFLSRVQLAHIQGQVYEAMLSKSPTASDVYVRLDNVTRIHQILDDWLARIPLEFSSSAITQSGNANLQRAFGVLYSSHLTCRSVACKAHAMEAQWIPSLQDFGRKALEQGVVAAPRLPVGWHKLVHESREYIELFVAIDRKDPAFIWMTSCTYISAAVCLTANSLFNPWHTKAETDDQLINPAFNFLDDMIMQAPLPQLKHLRHSWDELLRNSREMSFRKAVQNVDWLEVTCS</sequence>
<dbReference type="GO" id="GO:0000981">
    <property type="term" value="F:DNA-binding transcription factor activity, RNA polymerase II-specific"/>
    <property type="evidence" value="ECO:0007669"/>
    <property type="project" value="InterPro"/>
</dbReference>
<feature type="region of interest" description="Disordered" evidence="3">
    <location>
        <begin position="82"/>
        <end position="101"/>
    </location>
</feature>
<dbReference type="PANTHER" id="PTHR46910:SF25">
    <property type="entry name" value="ABC-TRANSPORTER-REGULATING TRANSCRIPTION FACTOR"/>
    <property type="match status" value="1"/>
</dbReference>
<accession>W7NGD2</accession>
<dbReference type="SMART" id="SM00066">
    <property type="entry name" value="GAL4"/>
    <property type="match status" value="1"/>
</dbReference>
<evidence type="ECO:0000256" key="2">
    <source>
        <dbReference type="ARBA" id="ARBA00023242"/>
    </source>
</evidence>
<dbReference type="VEuPathDB" id="FungiDB:FVEG_13367"/>
<dbReference type="GO" id="GO:0006351">
    <property type="term" value="P:DNA-templated transcription"/>
    <property type="evidence" value="ECO:0007669"/>
    <property type="project" value="InterPro"/>
</dbReference>
<dbReference type="CDD" id="cd00067">
    <property type="entry name" value="GAL4"/>
    <property type="match status" value="1"/>
</dbReference>
<dbReference type="SUPFAM" id="SSF57701">
    <property type="entry name" value="Zn2/Cys6 DNA-binding domain"/>
    <property type="match status" value="1"/>
</dbReference>
<protein>
    <recommendedName>
        <fullName evidence="4">Zn(2)-C6 fungal-type domain-containing protein</fullName>
    </recommendedName>
</protein>
<proteinExistence type="predicted"/>
<reference evidence="5 6" key="1">
    <citation type="journal article" date="2010" name="Nature">
        <title>Comparative genomics reveals mobile pathogenicity chromosomes in Fusarium.</title>
        <authorList>
            <person name="Ma L.J."/>
            <person name="van der Does H.C."/>
            <person name="Borkovich K.A."/>
            <person name="Coleman J.J."/>
            <person name="Daboussi M.J."/>
            <person name="Di Pietro A."/>
            <person name="Dufresne M."/>
            <person name="Freitag M."/>
            <person name="Grabherr M."/>
            <person name="Henrissat B."/>
            <person name="Houterman P.M."/>
            <person name="Kang S."/>
            <person name="Shim W.B."/>
            <person name="Woloshuk C."/>
            <person name="Xie X."/>
            <person name="Xu J.R."/>
            <person name="Antoniw J."/>
            <person name="Baker S.E."/>
            <person name="Bluhm B.H."/>
            <person name="Breakspear A."/>
            <person name="Brown D.W."/>
            <person name="Butchko R.A."/>
            <person name="Chapman S."/>
            <person name="Coulson R."/>
            <person name="Coutinho P.M."/>
            <person name="Danchin E.G."/>
            <person name="Diener A."/>
            <person name="Gale L.R."/>
            <person name="Gardiner D.M."/>
            <person name="Goff S."/>
            <person name="Hammond-Kosack K.E."/>
            <person name="Hilburn K."/>
            <person name="Hua-Van A."/>
            <person name="Jonkers W."/>
            <person name="Kazan K."/>
            <person name="Kodira C.D."/>
            <person name="Koehrsen M."/>
            <person name="Kumar L."/>
            <person name="Lee Y.H."/>
            <person name="Li L."/>
            <person name="Manners J.M."/>
            <person name="Miranda-Saavedra D."/>
            <person name="Mukherjee M."/>
            <person name="Park G."/>
            <person name="Park J."/>
            <person name="Park S.Y."/>
            <person name="Proctor R.H."/>
            <person name="Regev A."/>
            <person name="Ruiz-Roldan M.C."/>
            <person name="Sain D."/>
            <person name="Sakthikumar S."/>
            <person name="Sykes S."/>
            <person name="Schwartz D.C."/>
            <person name="Turgeon B.G."/>
            <person name="Wapinski I."/>
            <person name="Yoder O."/>
            <person name="Young S."/>
            <person name="Zeng Q."/>
            <person name="Zhou S."/>
            <person name="Galagan J."/>
            <person name="Cuomo C.A."/>
            <person name="Kistler H.C."/>
            <person name="Rep M."/>
        </authorList>
    </citation>
    <scope>NUCLEOTIDE SEQUENCE [LARGE SCALE GENOMIC DNA]</scope>
    <source>
        <strain evidence="6">M3125 / FGSC 7600</strain>
    </source>
</reference>
<dbReference type="Gene3D" id="4.10.240.10">
    <property type="entry name" value="Zn(2)-C6 fungal-type DNA-binding domain"/>
    <property type="match status" value="1"/>
</dbReference>
<dbReference type="CDD" id="cd12148">
    <property type="entry name" value="fungal_TF_MHR"/>
    <property type="match status" value="1"/>
</dbReference>
<dbReference type="RefSeq" id="XP_018761548.1">
    <property type="nucleotide sequence ID" value="XM_018902737.1"/>
</dbReference>
<keyword evidence="1" id="KW-0479">Metal-binding</keyword>
<dbReference type="PROSITE" id="PS50048">
    <property type="entry name" value="ZN2_CY6_FUNGAL_2"/>
    <property type="match status" value="1"/>
</dbReference>
<name>W7NGD2_GIBM7</name>